<dbReference type="Gene3D" id="1.10.3210.10">
    <property type="entry name" value="Hypothetical protein af1432"/>
    <property type="match status" value="1"/>
</dbReference>
<reference evidence="1 2" key="1">
    <citation type="submission" date="2019-02" db="EMBL/GenBank/DDBJ databases">
        <title>Siculibacillus lacustris gen. nov., sp. nov., a new rosette-forming bacterium isolated from a freshwater crater lake (Lake St. Ana, Romania).</title>
        <authorList>
            <person name="Felfoldi T."/>
            <person name="Marton Z."/>
            <person name="Szabo A."/>
            <person name="Mentes A."/>
            <person name="Boka K."/>
            <person name="Marialigeti K."/>
            <person name="Mathe I."/>
            <person name="Koncz M."/>
            <person name="Schumann P."/>
            <person name="Toth E."/>
        </authorList>
    </citation>
    <scope>NUCLEOTIDE SEQUENCE [LARGE SCALE GENOMIC DNA]</scope>
    <source>
        <strain evidence="1 2">SA-279</strain>
    </source>
</reference>
<dbReference type="RefSeq" id="WP_131308447.1">
    <property type="nucleotide sequence ID" value="NZ_SJFN01000010.1"/>
</dbReference>
<sequence>MTAWMQTSTGCAVDLTKPSLVRLDVAADIAGPLSRLARFNGHMADNTAGCRPIWSVAQHCVVGADAVLVETRSVASALAFLTHDAHEALIGDITTPAAQAIEAHVGWALRHVFGIEATHTVRAALGTDLVAAALGGLKAQIDRHIHRLAGLPEVLPEAMRRIVKEMDLRMLDLERRQILGDCDDPTIWPPSVIAARPVRIRGALTPWPAKRAAAEWLRRWDAWRIRTAVAPTPNDSNPRRRNGAAVAA</sequence>
<evidence type="ECO:0008006" key="3">
    <source>
        <dbReference type="Google" id="ProtNLM"/>
    </source>
</evidence>
<dbReference type="SUPFAM" id="SSF109604">
    <property type="entry name" value="HD-domain/PDEase-like"/>
    <property type="match status" value="1"/>
</dbReference>
<name>A0A4Q9VS75_9HYPH</name>
<accession>A0A4Q9VS75</accession>
<comment type="caution">
    <text evidence="1">The sequence shown here is derived from an EMBL/GenBank/DDBJ whole genome shotgun (WGS) entry which is preliminary data.</text>
</comment>
<dbReference type="EMBL" id="SJFN01000010">
    <property type="protein sequence ID" value="TBW38804.1"/>
    <property type="molecule type" value="Genomic_DNA"/>
</dbReference>
<protein>
    <recommendedName>
        <fullName evidence="3">HD domain-containing protein</fullName>
    </recommendedName>
</protein>
<evidence type="ECO:0000313" key="1">
    <source>
        <dbReference type="EMBL" id="TBW38804.1"/>
    </source>
</evidence>
<dbReference type="Proteomes" id="UP000292781">
    <property type="component" value="Unassembled WGS sequence"/>
</dbReference>
<dbReference type="AlphaFoldDB" id="A0A4Q9VS75"/>
<gene>
    <name evidence="1" type="ORF">EYW49_08940</name>
</gene>
<proteinExistence type="predicted"/>
<organism evidence="1 2">
    <name type="scientific">Siculibacillus lacustris</name>
    <dbReference type="NCBI Taxonomy" id="1549641"/>
    <lineage>
        <taxon>Bacteria</taxon>
        <taxon>Pseudomonadati</taxon>
        <taxon>Pseudomonadota</taxon>
        <taxon>Alphaproteobacteria</taxon>
        <taxon>Hyphomicrobiales</taxon>
        <taxon>Ancalomicrobiaceae</taxon>
        <taxon>Siculibacillus</taxon>
    </lineage>
</organism>
<keyword evidence="2" id="KW-1185">Reference proteome</keyword>
<dbReference type="OrthoDB" id="1099791at2"/>
<evidence type="ECO:0000313" key="2">
    <source>
        <dbReference type="Proteomes" id="UP000292781"/>
    </source>
</evidence>